<dbReference type="InterPro" id="IPR027843">
    <property type="entry name" value="DUF4440"/>
</dbReference>
<feature type="region of interest" description="Disordered" evidence="1">
    <location>
        <begin position="27"/>
        <end position="51"/>
    </location>
</feature>
<dbReference type="Proteomes" id="UP001382935">
    <property type="component" value="Chromosome"/>
</dbReference>
<evidence type="ECO:0000313" key="3">
    <source>
        <dbReference type="EMBL" id="WWM69201.1"/>
    </source>
</evidence>
<reference evidence="3 4" key="1">
    <citation type="submission" date="2024-02" db="EMBL/GenBank/DDBJ databases">
        <title>Full genome sequence of Sphingomonas kaistensis.</title>
        <authorList>
            <person name="Poletto B.L."/>
            <person name="Silva G."/>
            <person name="Galante D."/>
            <person name="Campos K.R."/>
            <person name="Santos M.B.N."/>
            <person name="Sacchi C.T."/>
        </authorList>
    </citation>
    <scope>NUCLEOTIDE SEQUENCE [LARGE SCALE GENOMIC DNA]</scope>
    <source>
        <strain evidence="3 4">MA4R</strain>
    </source>
</reference>
<accession>A0ABZ2FWI9</accession>
<feature type="domain" description="DUF4440" evidence="2">
    <location>
        <begin position="62"/>
        <end position="166"/>
    </location>
</feature>
<organism evidence="3 4">
    <name type="scientific">Sphingomonas kaistensis</name>
    <dbReference type="NCBI Taxonomy" id="298708"/>
    <lineage>
        <taxon>Bacteria</taxon>
        <taxon>Pseudomonadati</taxon>
        <taxon>Pseudomonadota</taxon>
        <taxon>Alphaproteobacteria</taxon>
        <taxon>Sphingomonadales</taxon>
        <taxon>Sphingomonadaceae</taxon>
        <taxon>Sphingomonas</taxon>
    </lineage>
</organism>
<gene>
    <name evidence="3" type="ORF">V6R86_00400</name>
</gene>
<dbReference type="Pfam" id="PF14534">
    <property type="entry name" value="DUF4440"/>
    <property type="match status" value="1"/>
</dbReference>
<dbReference type="SUPFAM" id="SSF54427">
    <property type="entry name" value="NTF2-like"/>
    <property type="match status" value="1"/>
</dbReference>
<name>A0ABZ2FWI9_9SPHN</name>
<evidence type="ECO:0000313" key="4">
    <source>
        <dbReference type="Proteomes" id="UP001382935"/>
    </source>
</evidence>
<dbReference type="InterPro" id="IPR032710">
    <property type="entry name" value="NTF2-like_dom_sf"/>
</dbReference>
<sequence>MPEAWTSKLAWIGALLILQGCNGPSAERHDRSVATENAPSPSMSAQGADSAAPSIASDQKQLIALEHAYSQALIRRDRAFLESYYAADWRGGNWMGFWTKATMLKAVLGDRYLTKEVTLTNVRARVVGDIGIVQGVTRELTSVNGRDTSGRWSFTDVFRKDDGQWKAIASHTSEVKPE</sequence>
<keyword evidence="4" id="KW-1185">Reference proteome</keyword>
<evidence type="ECO:0000256" key="1">
    <source>
        <dbReference type="SAM" id="MobiDB-lite"/>
    </source>
</evidence>
<evidence type="ECO:0000259" key="2">
    <source>
        <dbReference type="Pfam" id="PF14534"/>
    </source>
</evidence>
<dbReference type="Gene3D" id="3.10.450.50">
    <property type="match status" value="1"/>
</dbReference>
<dbReference type="EMBL" id="CP145607">
    <property type="protein sequence ID" value="WWM69201.1"/>
    <property type="molecule type" value="Genomic_DNA"/>
</dbReference>
<proteinExistence type="predicted"/>
<feature type="compositionally biased region" description="Polar residues" evidence="1">
    <location>
        <begin position="34"/>
        <end position="47"/>
    </location>
</feature>
<protein>
    <submittedName>
        <fullName evidence="3">Nuclear transport factor 2 family protein</fullName>
    </submittedName>
</protein>
<dbReference type="RefSeq" id="WP_338501111.1">
    <property type="nucleotide sequence ID" value="NZ_CP145607.1"/>
</dbReference>